<dbReference type="InterPro" id="IPR029058">
    <property type="entry name" value="AB_hydrolase_fold"/>
</dbReference>
<dbReference type="InterPro" id="IPR004242">
    <property type="entry name" value="Transposase_21"/>
</dbReference>
<accession>A0ABM0YWR6</accession>
<dbReference type="Gene3D" id="3.40.50.1820">
    <property type="entry name" value="alpha/beta hydrolase"/>
    <property type="match status" value="1"/>
</dbReference>
<feature type="region of interest" description="Disordered" evidence="1">
    <location>
        <begin position="29"/>
        <end position="66"/>
    </location>
</feature>
<gene>
    <name evidence="4" type="primary">LOC104783571</name>
</gene>
<dbReference type="SUPFAM" id="SSF53474">
    <property type="entry name" value="alpha/beta-Hydrolases"/>
    <property type="match status" value="1"/>
</dbReference>
<reference evidence="3" key="1">
    <citation type="journal article" date="2014" name="Nat. Commun.">
        <title>The emerging biofuel crop Camelina sativa retains a highly undifferentiated hexaploid genome structure.</title>
        <authorList>
            <person name="Kagale S."/>
            <person name="Koh C."/>
            <person name="Nixon J."/>
            <person name="Bollina V."/>
            <person name="Clarke W.E."/>
            <person name="Tuteja R."/>
            <person name="Spillane C."/>
            <person name="Robinson S.J."/>
            <person name="Links M.G."/>
            <person name="Clarke C."/>
            <person name="Higgins E.E."/>
            <person name="Huebert T."/>
            <person name="Sharpe A.G."/>
            <person name="Parkin I.A."/>
        </authorList>
    </citation>
    <scope>NUCLEOTIDE SEQUENCE [LARGE SCALE GENOMIC DNA]</scope>
    <source>
        <strain evidence="3">cv. DH55</strain>
    </source>
</reference>
<evidence type="ECO:0000256" key="1">
    <source>
        <dbReference type="SAM" id="MobiDB-lite"/>
    </source>
</evidence>
<dbReference type="Proteomes" id="UP000694864">
    <property type="component" value="Chromosome 4"/>
</dbReference>
<protein>
    <submittedName>
        <fullName evidence="4">Acyltransferase-like protein At3g26840, chloroplastic</fullName>
    </submittedName>
</protein>
<dbReference type="PANTHER" id="PTHR22753:SF43">
    <property type="entry name" value="ESTERASE_LIPASE_THIOESTERASE FAMILY PROTEIN-RELATED"/>
    <property type="match status" value="1"/>
</dbReference>
<organism evidence="3 4">
    <name type="scientific">Camelina sativa</name>
    <name type="common">False flax</name>
    <name type="synonym">Myagrum sativum</name>
    <dbReference type="NCBI Taxonomy" id="90675"/>
    <lineage>
        <taxon>Eukaryota</taxon>
        <taxon>Viridiplantae</taxon>
        <taxon>Streptophyta</taxon>
        <taxon>Embryophyta</taxon>
        <taxon>Tracheophyta</taxon>
        <taxon>Spermatophyta</taxon>
        <taxon>Magnoliopsida</taxon>
        <taxon>eudicotyledons</taxon>
        <taxon>Gunneridae</taxon>
        <taxon>Pentapetalae</taxon>
        <taxon>rosids</taxon>
        <taxon>malvids</taxon>
        <taxon>Brassicales</taxon>
        <taxon>Brassicaceae</taxon>
        <taxon>Camelineae</taxon>
        <taxon>Camelina</taxon>
    </lineage>
</organism>
<dbReference type="GeneID" id="104783571"/>
<name>A0ABM0YWR6_CAMSA</name>
<evidence type="ECO:0000313" key="3">
    <source>
        <dbReference type="Proteomes" id="UP000694864"/>
    </source>
</evidence>
<dbReference type="InterPro" id="IPR022742">
    <property type="entry name" value="Hydrolase_4"/>
</dbReference>
<sequence length="477" mass="53966">METTTVLRSTLGLCSVSSSSNLRQYRTSAAKHRLTSVKSVTSTTPPPPRGVQRKRKSNDVNGAKVGKVVENPYSKVEAARPDLRKSLSDFLEEARGFVGDGGGPPRWFSPLESGAQAPGSPLLLFLPGIDGTGLGLIRHHKKLGEFFDIWCLHIPVSDRTPAKDLVKLIEKTVKSEYYRFPNRPIYLVGESIGACLALDVAARNPNIDLSLILVNPATHVNNFISQPLSGMLNVLPDGIPKLLEDIIGVKQDGMNPFAIQNTKYSVWPVLLVNYNMHPNLCMKAENIMLTMLIPGPTAPSNNIDVYLAHLIDDLKDLWNECFEVYDSYLKEHFTLRALLLWTISDYPALGTLSGCKVKGKQACNVCGKGTPARWLKFSRKYVYMGNRRRLRPGHPYRRRKGWFDNTVEEGTANRIQTGHENFETLKDFRNDFGRPLDKETKRKRKMLADEEISEEECEETYDQWRWKRRSILFDLPY</sequence>
<dbReference type="Pfam" id="PF12146">
    <property type="entry name" value="Hydrolase_4"/>
    <property type="match status" value="1"/>
</dbReference>
<evidence type="ECO:0000259" key="2">
    <source>
        <dbReference type="Pfam" id="PF12146"/>
    </source>
</evidence>
<proteinExistence type="predicted"/>
<keyword evidence="3" id="KW-1185">Reference proteome</keyword>
<dbReference type="RefSeq" id="XP_010507016.1">
    <property type="nucleotide sequence ID" value="XM_010508714.1"/>
</dbReference>
<feature type="domain" description="Serine aminopeptidase S33" evidence="2">
    <location>
        <begin position="164"/>
        <end position="242"/>
    </location>
</feature>
<reference evidence="4" key="2">
    <citation type="submission" date="2025-08" db="UniProtKB">
        <authorList>
            <consortium name="RefSeq"/>
        </authorList>
    </citation>
    <scope>IDENTIFICATION</scope>
    <source>
        <tissue evidence="4">Leaf</tissue>
    </source>
</reference>
<evidence type="ECO:0000313" key="4">
    <source>
        <dbReference type="RefSeq" id="XP_010507016.1"/>
    </source>
</evidence>
<dbReference type="PANTHER" id="PTHR22753">
    <property type="entry name" value="TRANSMEMBRANE PROTEIN 68"/>
    <property type="match status" value="1"/>
</dbReference>
<dbReference type="Pfam" id="PF02992">
    <property type="entry name" value="Transposase_21"/>
    <property type="match status" value="1"/>
</dbReference>